<dbReference type="Proteomes" id="UP000186817">
    <property type="component" value="Unassembled WGS sequence"/>
</dbReference>
<organism evidence="3 4">
    <name type="scientific">Symbiodinium microadriaticum</name>
    <name type="common">Dinoflagellate</name>
    <name type="synonym">Zooxanthella microadriatica</name>
    <dbReference type="NCBI Taxonomy" id="2951"/>
    <lineage>
        <taxon>Eukaryota</taxon>
        <taxon>Sar</taxon>
        <taxon>Alveolata</taxon>
        <taxon>Dinophyceae</taxon>
        <taxon>Suessiales</taxon>
        <taxon>Symbiodiniaceae</taxon>
        <taxon>Symbiodinium</taxon>
    </lineage>
</organism>
<reference evidence="3 4" key="1">
    <citation type="submission" date="2016-02" db="EMBL/GenBank/DDBJ databases">
        <title>Genome analysis of coral dinoflagellate symbionts highlights evolutionary adaptations to a symbiotic lifestyle.</title>
        <authorList>
            <person name="Aranda M."/>
            <person name="Li Y."/>
            <person name="Liew Y.J."/>
            <person name="Baumgarten S."/>
            <person name="Simakov O."/>
            <person name="Wilson M."/>
            <person name="Piel J."/>
            <person name="Ashoor H."/>
            <person name="Bougouffa S."/>
            <person name="Bajic V.B."/>
            <person name="Ryu T."/>
            <person name="Ravasi T."/>
            <person name="Bayer T."/>
            <person name="Micklem G."/>
            <person name="Kim H."/>
            <person name="Bhak J."/>
            <person name="Lajeunesse T.C."/>
            <person name="Voolstra C.R."/>
        </authorList>
    </citation>
    <scope>NUCLEOTIDE SEQUENCE [LARGE SCALE GENOMIC DNA]</scope>
    <source>
        <strain evidence="3 4">CCMP2467</strain>
    </source>
</reference>
<proteinExistence type="predicted"/>
<evidence type="ECO:0000256" key="1">
    <source>
        <dbReference type="SAM" id="Coils"/>
    </source>
</evidence>
<sequence length="694" mass="78002">MGKHPYSVCQHCQVGWVWKAEKHWYPCCWNCGADWPGPTPPNPARSARQVYNTQEDWQRWEAQAWEQTTRKPKKQPAWPPGLGWGRAQLTPGEYEEAVASLWKDADPQAQQVLRACGIEPPDEEESDPRTVLHRYLARYKSITQQHRSLVAKKAQLQLRADKIKAQFEKAAQDLADVSKEIEQAEGHLVKVQTQVQDQLKEAEPPKVQDLQGLLKNAGVTLTDDQHVALSAYIQTMTQPKIDEEMLDLGEGWFRESFPPDMFTMNRAQITAEQNSAVLETRSDNLARVANCPLGGRKAGVAQVWPQLSEAALTGPRYFPVDFEPWEEGESGVIQEGDRAKVEEMVCKASEYLVPGTDHNLAGFVFSGIRFHGWELAIGSSIDFGVVCAKLAGCVSVVTEWNVPFKPHAALRFTVHKTGASLPVPQPPKFVEAPGEYQGDSGEQDINEVVAMFEPPSQCEQDVQWGRVVARLEADLQMTGKGRGWCFPVKREPLVEPTEKAQQEGSSTPGKKEESEVPTPARPALSLGVRAKKQPAEEDPGKEWRERTSSDVWKVGRQLKEGENFLECKYPPFTKEWQDGLREELLSLANRGFSKPTRDGELYPTKKFGWQLTSIREFESINQSLEQNYGVRLAWKSQEVKGKSKCVDDFHCFPIGKGKMEKTTKFGVQYTVLGTLPPNKSMCSICWSEGHWKSG</sequence>
<keyword evidence="4" id="KW-1185">Reference proteome</keyword>
<evidence type="ECO:0000313" key="3">
    <source>
        <dbReference type="EMBL" id="OLP75503.1"/>
    </source>
</evidence>
<comment type="caution">
    <text evidence="3">The sequence shown here is derived from an EMBL/GenBank/DDBJ whole genome shotgun (WGS) entry which is preliminary data.</text>
</comment>
<name>A0A1Q9BXV0_SYMMI</name>
<dbReference type="AlphaFoldDB" id="A0A1Q9BXV0"/>
<feature type="region of interest" description="Disordered" evidence="2">
    <location>
        <begin position="493"/>
        <end position="548"/>
    </location>
</feature>
<evidence type="ECO:0000313" key="4">
    <source>
        <dbReference type="Proteomes" id="UP000186817"/>
    </source>
</evidence>
<evidence type="ECO:0000256" key="2">
    <source>
        <dbReference type="SAM" id="MobiDB-lite"/>
    </source>
</evidence>
<dbReference type="OrthoDB" id="10434789at2759"/>
<dbReference type="EMBL" id="LSRX01002440">
    <property type="protein sequence ID" value="OLP75503.1"/>
    <property type="molecule type" value="Genomic_DNA"/>
</dbReference>
<accession>A0A1Q9BXV0</accession>
<gene>
    <name evidence="3" type="ORF">AK812_SmicGene44687</name>
</gene>
<feature type="compositionally biased region" description="Basic and acidic residues" evidence="2">
    <location>
        <begin position="533"/>
        <end position="548"/>
    </location>
</feature>
<keyword evidence="1" id="KW-0175">Coiled coil</keyword>
<protein>
    <submittedName>
        <fullName evidence="3">Uncharacterized protein</fullName>
    </submittedName>
</protein>
<feature type="coiled-coil region" evidence="1">
    <location>
        <begin position="153"/>
        <end position="201"/>
    </location>
</feature>